<feature type="transmembrane region" description="Helical" evidence="1">
    <location>
        <begin position="209"/>
        <end position="229"/>
    </location>
</feature>
<feature type="transmembrane region" description="Helical" evidence="1">
    <location>
        <begin position="185"/>
        <end position="202"/>
    </location>
</feature>
<sequence length="401" mass="44050">MSSSTVASTTGAPLTLKEGLRGRTNSFGFLRLTMAALVIYSHAWIVGGWGDDPIGRATRVQESFGGLAVVGFFTISGYLVAKSADQNDILQFLWHRVLRIFPGFWTVLIVSALVVGPFVWHLRGILPFWDYFTQTGQGPFTYITHNLDLVMRQTEIGHLFSPSVPGFAGRSHVDSVNASLWTLVYEWRCYLFLAVLCVFGVVKRLRIAIVAIAAVLALALLSGAFPAGSSSNLLPFMDAKFVKLAYAFACGSALYAYSDRLTLERRYGVLAWVAVIATLLGGGWLVIGIPAFAYALMWTSAALPGVFRTINAKNDYSYGVYVYGFVVQQTTVALGWNSWGLVPWLLACLAITGGCAWLSWHIVEKNAMKLRHWGPGRGLDHWRGRVAGWVRRSTSAPPLAR</sequence>
<keyword evidence="1" id="KW-0812">Transmembrane</keyword>
<organism evidence="3 4">
    <name type="scientific">Galbitalea soli</name>
    <dbReference type="NCBI Taxonomy" id="1268042"/>
    <lineage>
        <taxon>Bacteria</taxon>
        <taxon>Bacillati</taxon>
        <taxon>Actinomycetota</taxon>
        <taxon>Actinomycetes</taxon>
        <taxon>Micrococcales</taxon>
        <taxon>Microbacteriaceae</taxon>
        <taxon>Galbitalea</taxon>
    </lineage>
</organism>
<dbReference type="Pfam" id="PF01757">
    <property type="entry name" value="Acyl_transf_3"/>
    <property type="match status" value="1"/>
</dbReference>
<evidence type="ECO:0000313" key="4">
    <source>
        <dbReference type="Proteomes" id="UP000479756"/>
    </source>
</evidence>
<proteinExistence type="predicted"/>
<dbReference type="EMBL" id="JAAGWZ010000002">
    <property type="protein sequence ID" value="NEM91717.1"/>
    <property type="molecule type" value="Genomic_DNA"/>
</dbReference>
<feature type="domain" description="Acyltransferase 3" evidence="2">
    <location>
        <begin position="29"/>
        <end position="359"/>
    </location>
</feature>
<feature type="transmembrane region" description="Helical" evidence="1">
    <location>
        <begin position="102"/>
        <end position="122"/>
    </location>
</feature>
<feature type="transmembrane region" description="Helical" evidence="1">
    <location>
        <begin position="29"/>
        <end position="49"/>
    </location>
</feature>
<keyword evidence="3" id="KW-0012">Acyltransferase</keyword>
<evidence type="ECO:0000256" key="1">
    <source>
        <dbReference type="SAM" id="Phobius"/>
    </source>
</evidence>
<accession>A0A7C9TQU3</accession>
<dbReference type="PANTHER" id="PTHR23028:SF53">
    <property type="entry name" value="ACYL_TRANSF_3 DOMAIN-CONTAINING PROTEIN"/>
    <property type="match status" value="1"/>
</dbReference>
<protein>
    <submittedName>
        <fullName evidence="3">Acyltransferase</fullName>
    </submittedName>
</protein>
<feature type="transmembrane region" description="Helical" evidence="1">
    <location>
        <begin position="241"/>
        <end position="257"/>
    </location>
</feature>
<dbReference type="InterPro" id="IPR050879">
    <property type="entry name" value="Acyltransferase_3"/>
</dbReference>
<keyword evidence="1" id="KW-1133">Transmembrane helix</keyword>
<dbReference type="InterPro" id="IPR002656">
    <property type="entry name" value="Acyl_transf_3_dom"/>
</dbReference>
<evidence type="ECO:0000313" key="3">
    <source>
        <dbReference type="EMBL" id="NEM91717.1"/>
    </source>
</evidence>
<keyword evidence="1" id="KW-0472">Membrane</keyword>
<reference evidence="3 4" key="1">
    <citation type="journal article" date="2014" name="Int. J. Syst. Evol. Microbiol.">
        <title>Description of Galbitalea soli gen. nov., sp. nov., and Frondihabitans sucicola sp. nov.</title>
        <authorList>
            <person name="Kim S.J."/>
            <person name="Lim J.M."/>
            <person name="Ahn J.H."/>
            <person name="Weon H.Y."/>
            <person name="Hamada M."/>
            <person name="Suzuki K."/>
            <person name="Ahn T.Y."/>
            <person name="Kwon S.W."/>
        </authorList>
    </citation>
    <scope>NUCLEOTIDE SEQUENCE [LARGE SCALE GENOMIC DNA]</scope>
    <source>
        <strain evidence="3 4">NBRC 108727</strain>
    </source>
</reference>
<comment type="caution">
    <text evidence="3">The sequence shown here is derived from an EMBL/GenBank/DDBJ whole genome shotgun (WGS) entry which is preliminary data.</text>
</comment>
<dbReference type="GO" id="GO:0016747">
    <property type="term" value="F:acyltransferase activity, transferring groups other than amino-acyl groups"/>
    <property type="evidence" value="ECO:0007669"/>
    <property type="project" value="InterPro"/>
</dbReference>
<keyword evidence="3" id="KW-0808">Transferase</keyword>
<keyword evidence="4" id="KW-1185">Reference proteome</keyword>
<dbReference type="GO" id="GO:0009103">
    <property type="term" value="P:lipopolysaccharide biosynthetic process"/>
    <property type="evidence" value="ECO:0007669"/>
    <property type="project" value="TreeGrafter"/>
</dbReference>
<name>A0A7C9TQU3_9MICO</name>
<dbReference type="PANTHER" id="PTHR23028">
    <property type="entry name" value="ACETYLTRANSFERASE"/>
    <property type="match status" value="1"/>
</dbReference>
<feature type="transmembrane region" description="Helical" evidence="1">
    <location>
        <begin position="269"/>
        <end position="297"/>
    </location>
</feature>
<evidence type="ECO:0000259" key="2">
    <source>
        <dbReference type="Pfam" id="PF01757"/>
    </source>
</evidence>
<feature type="transmembrane region" description="Helical" evidence="1">
    <location>
        <begin position="341"/>
        <end position="363"/>
    </location>
</feature>
<dbReference type="GO" id="GO:0016020">
    <property type="term" value="C:membrane"/>
    <property type="evidence" value="ECO:0007669"/>
    <property type="project" value="TreeGrafter"/>
</dbReference>
<dbReference type="RefSeq" id="WP_163473603.1">
    <property type="nucleotide sequence ID" value="NZ_JAAGWZ010000002.1"/>
</dbReference>
<gene>
    <name evidence="3" type="ORF">G3T37_10145</name>
</gene>
<dbReference type="AlphaFoldDB" id="A0A7C9TQU3"/>
<dbReference type="Proteomes" id="UP000479756">
    <property type="component" value="Unassembled WGS sequence"/>
</dbReference>
<feature type="transmembrane region" description="Helical" evidence="1">
    <location>
        <begin position="64"/>
        <end position="81"/>
    </location>
</feature>